<dbReference type="GO" id="GO:0005737">
    <property type="term" value="C:cytoplasm"/>
    <property type="evidence" value="ECO:0007669"/>
    <property type="project" value="UniProtKB-SubCell"/>
</dbReference>
<dbReference type="Proteomes" id="UP000824107">
    <property type="component" value="Unassembled WGS sequence"/>
</dbReference>
<keyword evidence="3 5" id="KW-0067">ATP-binding</keyword>
<name>A0A9D1M3F7_9PROT</name>
<dbReference type="GO" id="GO:0005524">
    <property type="term" value="F:ATP binding"/>
    <property type="evidence" value="ECO:0007669"/>
    <property type="project" value="UniProtKB-UniRule"/>
</dbReference>
<comment type="pathway">
    <text evidence="5">Cofactor biosynthesis; coenzyme A biosynthesis; CoA from (R)-pantothenate: step 5/5.</text>
</comment>
<gene>
    <name evidence="5 7" type="primary">coaE</name>
    <name evidence="7" type="ORF">IAD20_02445</name>
</gene>
<protein>
    <recommendedName>
        <fullName evidence="5 6">Dephospho-CoA kinase</fullName>
        <ecNumber evidence="5 6">2.7.1.24</ecNumber>
    </recommendedName>
    <alternativeName>
        <fullName evidence="5">Dephosphocoenzyme A kinase</fullName>
    </alternativeName>
</protein>
<comment type="subcellular location">
    <subcellularLocation>
        <location evidence="5">Cytoplasm</location>
    </subcellularLocation>
</comment>
<dbReference type="GO" id="GO:0004140">
    <property type="term" value="F:dephospho-CoA kinase activity"/>
    <property type="evidence" value="ECO:0007669"/>
    <property type="project" value="UniProtKB-UniRule"/>
</dbReference>
<reference evidence="7" key="2">
    <citation type="journal article" date="2021" name="PeerJ">
        <title>Extensive microbial diversity within the chicken gut microbiome revealed by metagenomics and culture.</title>
        <authorList>
            <person name="Gilroy R."/>
            <person name="Ravi A."/>
            <person name="Getino M."/>
            <person name="Pursley I."/>
            <person name="Horton D.L."/>
            <person name="Alikhan N.F."/>
            <person name="Baker D."/>
            <person name="Gharbi K."/>
            <person name="Hall N."/>
            <person name="Watson M."/>
            <person name="Adriaenssens E.M."/>
            <person name="Foster-Nyarko E."/>
            <person name="Jarju S."/>
            <person name="Secka A."/>
            <person name="Antonio M."/>
            <person name="Oren A."/>
            <person name="Chaudhuri R.R."/>
            <person name="La Ragione R."/>
            <person name="Hildebrand F."/>
            <person name="Pallen M.J."/>
        </authorList>
    </citation>
    <scope>NUCLEOTIDE SEQUENCE</scope>
    <source>
        <strain evidence="7">ChiW3-316</strain>
    </source>
</reference>
<keyword evidence="5" id="KW-0963">Cytoplasm</keyword>
<evidence type="ECO:0000256" key="5">
    <source>
        <dbReference type="HAMAP-Rule" id="MF_00376"/>
    </source>
</evidence>
<proteinExistence type="inferred from homology"/>
<dbReference type="CDD" id="cd02022">
    <property type="entry name" value="DPCK"/>
    <property type="match status" value="1"/>
</dbReference>
<feature type="binding site" evidence="5">
    <location>
        <begin position="11"/>
        <end position="16"/>
    </location>
    <ligand>
        <name>ATP</name>
        <dbReference type="ChEBI" id="CHEBI:30616"/>
    </ligand>
</feature>
<dbReference type="Pfam" id="PF01121">
    <property type="entry name" value="CoaE"/>
    <property type="match status" value="1"/>
</dbReference>
<comment type="caution">
    <text evidence="7">The sequence shown here is derived from an EMBL/GenBank/DDBJ whole genome shotgun (WGS) entry which is preliminary data.</text>
</comment>
<dbReference type="PANTHER" id="PTHR10695:SF46">
    <property type="entry name" value="BIFUNCTIONAL COENZYME A SYNTHASE-RELATED"/>
    <property type="match status" value="1"/>
</dbReference>
<sequence>MKLAAITGSIGCGKTTLSKIVRRLGYVVYDIDGWVRRLYYQKDFIKVIAAHFPEVMEGEKVNKRKLRNLVFGDNARLKVLESLIHPFLKQTLMNVRRRNARRADLFFMDVALLFEMGWDKYCDYIVVADVDYETQKMRVMRRDNISAADFDKINRIQMDNAAKKVLADVIINTDKPINLLKVELLAMIEEIEGC</sequence>
<comment type="function">
    <text evidence="5">Catalyzes the phosphorylation of the 3'-hydroxyl group of dephosphocoenzyme A to form coenzyme A.</text>
</comment>
<evidence type="ECO:0000256" key="4">
    <source>
        <dbReference type="ARBA" id="ARBA00022993"/>
    </source>
</evidence>
<accession>A0A9D1M3F7</accession>
<dbReference type="GO" id="GO:0015937">
    <property type="term" value="P:coenzyme A biosynthetic process"/>
    <property type="evidence" value="ECO:0007669"/>
    <property type="project" value="UniProtKB-UniRule"/>
</dbReference>
<keyword evidence="5 7" id="KW-0418">Kinase</keyword>
<dbReference type="PANTHER" id="PTHR10695">
    <property type="entry name" value="DEPHOSPHO-COA KINASE-RELATED"/>
    <property type="match status" value="1"/>
</dbReference>
<dbReference type="AlphaFoldDB" id="A0A9D1M3F7"/>
<dbReference type="EMBL" id="DVNC01000021">
    <property type="protein sequence ID" value="HIU52920.1"/>
    <property type="molecule type" value="Genomic_DNA"/>
</dbReference>
<dbReference type="SUPFAM" id="SSF52540">
    <property type="entry name" value="P-loop containing nucleoside triphosphate hydrolases"/>
    <property type="match status" value="1"/>
</dbReference>
<evidence type="ECO:0000313" key="8">
    <source>
        <dbReference type="Proteomes" id="UP000824107"/>
    </source>
</evidence>
<dbReference type="HAMAP" id="MF_00376">
    <property type="entry name" value="Dephospho_CoA_kinase"/>
    <property type="match status" value="1"/>
</dbReference>
<dbReference type="NCBIfam" id="TIGR00152">
    <property type="entry name" value="dephospho-CoA kinase"/>
    <property type="match status" value="1"/>
</dbReference>
<keyword evidence="2 5" id="KW-0547">Nucleotide-binding</keyword>
<organism evidence="7 8">
    <name type="scientific">Candidatus Scatocola faecipullorum</name>
    <dbReference type="NCBI Taxonomy" id="2840917"/>
    <lineage>
        <taxon>Bacteria</taxon>
        <taxon>Pseudomonadati</taxon>
        <taxon>Pseudomonadota</taxon>
        <taxon>Alphaproteobacteria</taxon>
        <taxon>Rhodospirillales</taxon>
        <taxon>Rhodospirillaceae</taxon>
        <taxon>Rhodospirillaceae incertae sedis</taxon>
        <taxon>Candidatus Scatocola</taxon>
    </lineage>
</organism>
<dbReference type="PROSITE" id="PS51219">
    <property type="entry name" value="DPCK"/>
    <property type="match status" value="1"/>
</dbReference>
<keyword evidence="4 5" id="KW-0173">Coenzyme A biosynthesis</keyword>
<dbReference type="InterPro" id="IPR027417">
    <property type="entry name" value="P-loop_NTPase"/>
</dbReference>
<evidence type="ECO:0000256" key="1">
    <source>
        <dbReference type="ARBA" id="ARBA00009018"/>
    </source>
</evidence>
<dbReference type="InterPro" id="IPR001977">
    <property type="entry name" value="Depp_CoAkinase"/>
</dbReference>
<dbReference type="EC" id="2.7.1.24" evidence="5 6"/>
<evidence type="ECO:0000256" key="3">
    <source>
        <dbReference type="ARBA" id="ARBA00022840"/>
    </source>
</evidence>
<dbReference type="Gene3D" id="3.40.50.300">
    <property type="entry name" value="P-loop containing nucleotide triphosphate hydrolases"/>
    <property type="match status" value="1"/>
</dbReference>
<evidence type="ECO:0000313" key="7">
    <source>
        <dbReference type="EMBL" id="HIU52920.1"/>
    </source>
</evidence>
<reference evidence="7" key="1">
    <citation type="submission" date="2020-10" db="EMBL/GenBank/DDBJ databases">
        <authorList>
            <person name="Gilroy R."/>
        </authorList>
    </citation>
    <scope>NUCLEOTIDE SEQUENCE</scope>
    <source>
        <strain evidence="7">ChiW3-316</strain>
    </source>
</reference>
<keyword evidence="5 7" id="KW-0808">Transferase</keyword>
<evidence type="ECO:0000256" key="2">
    <source>
        <dbReference type="ARBA" id="ARBA00022741"/>
    </source>
</evidence>
<comment type="catalytic activity">
    <reaction evidence="5">
        <text>3'-dephospho-CoA + ATP = ADP + CoA + H(+)</text>
        <dbReference type="Rhea" id="RHEA:18245"/>
        <dbReference type="ChEBI" id="CHEBI:15378"/>
        <dbReference type="ChEBI" id="CHEBI:30616"/>
        <dbReference type="ChEBI" id="CHEBI:57287"/>
        <dbReference type="ChEBI" id="CHEBI:57328"/>
        <dbReference type="ChEBI" id="CHEBI:456216"/>
        <dbReference type="EC" id="2.7.1.24"/>
    </reaction>
</comment>
<evidence type="ECO:0000256" key="6">
    <source>
        <dbReference type="NCBIfam" id="TIGR00152"/>
    </source>
</evidence>
<comment type="similarity">
    <text evidence="1 5">Belongs to the CoaE family.</text>
</comment>